<dbReference type="EMBL" id="CP116942">
    <property type="protein sequence ID" value="WCO67179.1"/>
    <property type="molecule type" value="Genomic_DNA"/>
</dbReference>
<name>A0AAF0BW94_9ACTN</name>
<evidence type="ECO:0000259" key="5">
    <source>
        <dbReference type="PROSITE" id="PS50855"/>
    </source>
</evidence>
<dbReference type="InterPro" id="IPR023616">
    <property type="entry name" value="Cyt_c_oxase-like_su1_dom"/>
</dbReference>
<keyword evidence="1" id="KW-0813">Transport</keyword>
<dbReference type="PRINTS" id="PR01165">
    <property type="entry name" value="CYCOXIDASEI"/>
</dbReference>
<dbReference type="GO" id="GO:0015990">
    <property type="term" value="P:electron transport coupled proton transport"/>
    <property type="evidence" value="ECO:0007669"/>
    <property type="project" value="TreeGrafter"/>
</dbReference>
<feature type="transmembrane region" description="Helical" evidence="4">
    <location>
        <begin position="119"/>
        <end position="140"/>
    </location>
</feature>
<protein>
    <submittedName>
        <fullName evidence="6">Cbb3-type cytochrome c oxidase subunit I</fullName>
    </submittedName>
</protein>
<evidence type="ECO:0000256" key="3">
    <source>
        <dbReference type="SAM" id="MobiDB-lite"/>
    </source>
</evidence>
<dbReference type="Pfam" id="PF00115">
    <property type="entry name" value="COX1"/>
    <property type="match status" value="1"/>
</dbReference>
<feature type="transmembrane region" description="Helical" evidence="4">
    <location>
        <begin position="375"/>
        <end position="395"/>
    </location>
</feature>
<feature type="transmembrane region" description="Helical" evidence="4">
    <location>
        <begin position="160"/>
        <end position="180"/>
    </location>
</feature>
<dbReference type="GO" id="GO:0020037">
    <property type="term" value="F:heme binding"/>
    <property type="evidence" value="ECO:0007669"/>
    <property type="project" value="InterPro"/>
</dbReference>
<evidence type="ECO:0000256" key="4">
    <source>
        <dbReference type="SAM" id="Phobius"/>
    </source>
</evidence>
<dbReference type="KEGG" id="ima:PO878_00395"/>
<evidence type="ECO:0000313" key="6">
    <source>
        <dbReference type="EMBL" id="WCO67179.1"/>
    </source>
</evidence>
<dbReference type="PANTHER" id="PTHR10422">
    <property type="entry name" value="CYTOCHROME C OXIDASE SUBUNIT 1"/>
    <property type="match status" value="1"/>
</dbReference>
<keyword evidence="4" id="KW-0472">Membrane</keyword>
<dbReference type="PANTHER" id="PTHR10422:SF29">
    <property type="entry name" value="CYTOCHROME C OXIDASE SUBUNIT 1 HOMOLOG, BACTEROID"/>
    <property type="match status" value="1"/>
</dbReference>
<dbReference type="Gene3D" id="1.20.210.10">
    <property type="entry name" value="Cytochrome c oxidase-like, subunit I domain"/>
    <property type="match status" value="1"/>
</dbReference>
<keyword evidence="4" id="KW-1133">Transmembrane helix</keyword>
<proteinExistence type="predicted"/>
<dbReference type="InterPro" id="IPR000883">
    <property type="entry name" value="Cyt_C_Oxase_1"/>
</dbReference>
<dbReference type="SUPFAM" id="SSF81442">
    <property type="entry name" value="Cytochrome c oxidase subunit I-like"/>
    <property type="match status" value="1"/>
</dbReference>
<dbReference type="Proteomes" id="UP001216390">
    <property type="component" value="Chromosome"/>
</dbReference>
<dbReference type="GO" id="GO:0009060">
    <property type="term" value="P:aerobic respiration"/>
    <property type="evidence" value="ECO:0007669"/>
    <property type="project" value="InterPro"/>
</dbReference>
<dbReference type="GO" id="GO:0022904">
    <property type="term" value="P:respiratory electron transport chain"/>
    <property type="evidence" value="ECO:0007669"/>
    <property type="project" value="TreeGrafter"/>
</dbReference>
<accession>A0AAF0BW94</accession>
<keyword evidence="2" id="KW-0249">Electron transport</keyword>
<feature type="transmembrane region" description="Helical" evidence="4">
    <location>
        <begin position="84"/>
        <end position="107"/>
    </location>
</feature>
<keyword evidence="1" id="KW-0679">Respiratory chain</keyword>
<dbReference type="RefSeq" id="WP_272736701.1">
    <property type="nucleotide sequence ID" value="NZ_CP116942.1"/>
</dbReference>
<feature type="transmembrane region" description="Helical" evidence="4">
    <location>
        <begin position="310"/>
        <end position="330"/>
    </location>
</feature>
<reference evidence="6" key="1">
    <citation type="submission" date="2023-01" db="EMBL/GenBank/DDBJ databases">
        <title>The diversity of Class Acidimicrobiia in South China Sea sediment environments and the proposal of Iamia marina sp. nov., a novel species of the genus Iamia.</title>
        <authorList>
            <person name="He Y."/>
            <person name="Tian X."/>
        </authorList>
    </citation>
    <scope>NUCLEOTIDE SEQUENCE</scope>
    <source>
        <strain evidence="6">DSM 19957</strain>
    </source>
</reference>
<evidence type="ECO:0000256" key="2">
    <source>
        <dbReference type="ARBA" id="ARBA00022982"/>
    </source>
</evidence>
<dbReference type="InterPro" id="IPR036927">
    <property type="entry name" value="Cyt_c_oxase-like_su1_sf"/>
</dbReference>
<dbReference type="AlphaFoldDB" id="A0AAF0BW94"/>
<feature type="transmembrane region" description="Helical" evidence="4">
    <location>
        <begin position="447"/>
        <end position="467"/>
    </location>
</feature>
<feature type="transmembrane region" description="Helical" evidence="4">
    <location>
        <begin position="249"/>
        <end position="268"/>
    </location>
</feature>
<feature type="domain" description="Cytochrome oxidase subunit I profile" evidence="5">
    <location>
        <begin position="34"/>
        <end position="509"/>
    </location>
</feature>
<sequence length="526" mass="52570">MTATQAPPAAPAPEATATPRTTAPATGLAGILGSADHKVIGRLYLGAAIAFGAGTAVTGLLGGLQRVDSSILDGDVAPQVLTFHVTSAVLLAVAPALLGLAMVLVPLQVGARAIAFPRAAAASFWGYLVGAGLTVAAYAINGGPGGGRSDAVDLWTAAWALVTVSLLLGAVCVATTALAVRTRGLGLDRAPMFTWSMLCSSVVWLLTLPVLVAVLIVMFIDHRFAEILFEPGPVATFARVSWVGQQPQVYVFAVPVLGIALDAVATATGARMANRAAARVAIGAFAVLGVGCFALTAISPEAADQPVTKGMALLAPLPVLAVLGVAATALRAGRPKPTSGLVGGVVALLVLLLATLVGAATAFEGALELAGTQWGTAQSQLTLVAVVIAGVAGLYHWSTKVFGRVASEGAGRTAPLVLALGAVVLAVPQCISALAGDAEEKVAGIEGLNVVALVGAVIVVLGGLLALSGLVGRRPADVPADPWGGQTLEWATASPPPFGNFDAEVPEVTSAEPLLAAPADDEEASV</sequence>
<keyword evidence="4" id="KW-0812">Transmembrane</keyword>
<feature type="region of interest" description="Disordered" evidence="3">
    <location>
        <begin position="1"/>
        <end position="22"/>
    </location>
</feature>
<feature type="transmembrane region" description="Helical" evidence="4">
    <location>
        <begin position="43"/>
        <end position="64"/>
    </location>
</feature>
<feature type="transmembrane region" description="Helical" evidence="4">
    <location>
        <begin position="280"/>
        <end position="298"/>
    </location>
</feature>
<keyword evidence="7" id="KW-1185">Reference proteome</keyword>
<feature type="transmembrane region" description="Helical" evidence="4">
    <location>
        <begin position="342"/>
        <end position="363"/>
    </location>
</feature>
<dbReference type="PROSITE" id="PS50855">
    <property type="entry name" value="COX1"/>
    <property type="match status" value="1"/>
</dbReference>
<organism evidence="6 7">
    <name type="scientific">Iamia majanohamensis</name>
    <dbReference type="NCBI Taxonomy" id="467976"/>
    <lineage>
        <taxon>Bacteria</taxon>
        <taxon>Bacillati</taxon>
        <taxon>Actinomycetota</taxon>
        <taxon>Acidimicrobiia</taxon>
        <taxon>Acidimicrobiales</taxon>
        <taxon>Iamiaceae</taxon>
        <taxon>Iamia</taxon>
    </lineage>
</organism>
<evidence type="ECO:0000313" key="7">
    <source>
        <dbReference type="Proteomes" id="UP001216390"/>
    </source>
</evidence>
<feature type="transmembrane region" description="Helical" evidence="4">
    <location>
        <begin position="416"/>
        <end position="435"/>
    </location>
</feature>
<dbReference type="GO" id="GO:0004129">
    <property type="term" value="F:cytochrome-c oxidase activity"/>
    <property type="evidence" value="ECO:0007669"/>
    <property type="project" value="InterPro"/>
</dbReference>
<dbReference type="GO" id="GO:0016020">
    <property type="term" value="C:membrane"/>
    <property type="evidence" value="ECO:0007669"/>
    <property type="project" value="InterPro"/>
</dbReference>
<feature type="transmembrane region" description="Helical" evidence="4">
    <location>
        <begin position="192"/>
        <end position="220"/>
    </location>
</feature>
<gene>
    <name evidence="6" type="ORF">PO878_00395</name>
</gene>
<evidence type="ECO:0000256" key="1">
    <source>
        <dbReference type="ARBA" id="ARBA00022660"/>
    </source>
</evidence>